<accession>A0A1R3HKH3</accession>
<keyword evidence="2" id="KW-1185">Reference proteome</keyword>
<dbReference type="AlphaFoldDB" id="A0A1R3HKH3"/>
<dbReference type="EMBL" id="AWWV01011758">
    <property type="protein sequence ID" value="OMO70856.1"/>
    <property type="molecule type" value="Genomic_DNA"/>
</dbReference>
<proteinExistence type="predicted"/>
<reference evidence="1 2" key="1">
    <citation type="submission" date="2013-09" db="EMBL/GenBank/DDBJ databases">
        <title>Corchorus capsularis genome sequencing.</title>
        <authorList>
            <person name="Alam M."/>
            <person name="Haque M.S."/>
            <person name="Islam M.S."/>
            <person name="Emdad E.M."/>
            <person name="Islam M.M."/>
            <person name="Ahmed B."/>
            <person name="Halim A."/>
            <person name="Hossen Q.M.M."/>
            <person name="Hossain M.Z."/>
            <person name="Ahmed R."/>
            <person name="Khan M.M."/>
            <person name="Islam R."/>
            <person name="Rashid M.M."/>
            <person name="Khan S.A."/>
            <person name="Rahman M.S."/>
            <person name="Alam M."/>
        </authorList>
    </citation>
    <scope>NUCLEOTIDE SEQUENCE [LARGE SCALE GENOMIC DNA]</scope>
    <source>
        <strain evidence="2">cv. CVL-1</strain>
        <tissue evidence="1">Whole seedling</tissue>
    </source>
</reference>
<evidence type="ECO:0000313" key="2">
    <source>
        <dbReference type="Proteomes" id="UP000188268"/>
    </source>
</evidence>
<name>A0A1R3HKH3_COCAP</name>
<dbReference type="Proteomes" id="UP000188268">
    <property type="component" value="Unassembled WGS sequence"/>
</dbReference>
<comment type="caution">
    <text evidence="1">The sequence shown here is derived from an EMBL/GenBank/DDBJ whole genome shotgun (WGS) entry which is preliminary data.</text>
</comment>
<evidence type="ECO:0000313" key="1">
    <source>
        <dbReference type="EMBL" id="OMO70856.1"/>
    </source>
</evidence>
<protein>
    <submittedName>
        <fullName evidence="1">Uncharacterized protein</fullName>
    </submittedName>
</protein>
<dbReference type="Gramene" id="OMO70856">
    <property type="protein sequence ID" value="OMO70856"/>
    <property type="gene ID" value="CCACVL1_18619"/>
</dbReference>
<sequence length="34" mass="3677">MEVSFPNSRPYTATNATSVSVISSGHHISAFYFA</sequence>
<organism evidence="1 2">
    <name type="scientific">Corchorus capsularis</name>
    <name type="common">Jute</name>
    <dbReference type="NCBI Taxonomy" id="210143"/>
    <lineage>
        <taxon>Eukaryota</taxon>
        <taxon>Viridiplantae</taxon>
        <taxon>Streptophyta</taxon>
        <taxon>Embryophyta</taxon>
        <taxon>Tracheophyta</taxon>
        <taxon>Spermatophyta</taxon>
        <taxon>Magnoliopsida</taxon>
        <taxon>eudicotyledons</taxon>
        <taxon>Gunneridae</taxon>
        <taxon>Pentapetalae</taxon>
        <taxon>rosids</taxon>
        <taxon>malvids</taxon>
        <taxon>Malvales</taxon>
        <taxon>Malvaceae</taxon>
        <taxon>Grewioideae</taxon>
        <taxon>Apeibeae</taxon>
        <taxon>Corchorus</taxon>
    </lineage>
</organism>
<gene>
    <name evidence="1" type="ORF">CCACVL1_18619</name>
</gene>